<protein>
    <submittedName>
        <fullName evidence="16">Penicillin-binding protein 2</fullName>
    </submittedName>
</protein>
<dbReference type="InterPro" id="IPR036138">
    <property type="entry name" value="PBP_dimer_sf"/>
</dbReference>
<feature type="domain" description="Penicillin-binding protein transpeptidase" evidence="14">
    <location>
        <begin position="310"/>
        <end position="631"/>
    </location>
</feature>
<keyword evidence="6 13" id="KW-0812">Transmembrane</keyword>
<dbReference type="GO" id="GO:0005886">
    <property type="term" value="C:plasma membrane"/>
    <property type="evidence" value="ECO:0007669"/>
    <property type="project" value="UniProtKB-SubCell"/>
</dbReference>
<keyword evidence="10 13" id="KW-1133">Transmembrane helix</keyword>
<keyword evidence="8" id="KW-0133">Cell shape</keyword>
<feature type="domain" description="Penicillin-binding protein dimerisation" evidence="15">
    <location>
        <begin position="102"/>
        <end position="269"/>
    </location>
</feature>
<dbReference type="InterPro" id="IPR005311">
    <property type="entry name" value="PBP_dimer"/>
</dbReference>
<dbReference type="GO" id="GO:0008658">
    <property type="term" value="F:penicillin binding"/>
    <property type="evidence" value="ECO:0007669"/>
    <property type="project" value="InterPro"/>
</dbReference>
<keyword evidence="11 13" id="KW-0472">Membrane</keyword>
<dbReference type="Pfam" id="PF00905">
    <property type="entry name" value="Transpeptidase"/>
    <property type="match status" value="1"/>
</dbReference>
<evidence type="ECO:0000256" key="5">
    <source>
        <dbReference type="ARBA" id="ARBA00022670"/>
    </source>
</evidence>
<dbReference type="PANTHER" id="PTHR30627:SF2">
    <property type="entry name" value="PEPTIDOGLYCAN D,D-TRANSPEPTIDASE MRDA"/>
    <property type="match status" value="1"/>
</dbReference>
<evidence type="ECO:0000259" key="15">
    <source>
        <dbReference type="Pfam" id="PF03717"/>
    </source>
</evidence>
<evidence type="ECO:0000256" key="3">
    <source>
        <dbReference type="ARBA" id="ARBA00022475"/>
    </source>
</evidence>
<dbReference type="InterPro" id="IPR012338">
    <property type="entry name" value="Beta-lactam/transpept-like"/>
</dbReference>
<dbReference type="Gene3D" id="3.40.710.10">
    <property type="entry name" value="DD-peptidase/beta-lactamase superfamily"/>
    <property type="match status" value="1"/>
</dbReference>
<keyword evidence="4" id="KW-0997">Cell inner membrane</keyword>
<evidence type="ECO:0000259" key="14">
    <source>
        <dbReference type="Pfam" id="PF00905"/>
    </source>
</evidence>
<dbReference type="AlphaFoldDB" id="A0A1G2H705"/>
<reference evidence="16 17" key="1">
    <citation type="journal article" date="2016" name="Nat. Commun.">
        <title>Thousands of microbial genomes shed light on interconnected biogeochemical processes in an aquifer system.</title>
        <authorList>
            <person name="Anantharaman K."/>
            <person name="Brown C.T."/>
            <person name="Hug L.A."/>
            <person name="Sharon I."/>
            <person name="Castelle C.J."/>
            <person name="Probst A.J."/>
            <person name="Thomas B.C."/>
            <person name="Singh A."/>
            <person name="Wilkins M.J."/>
            <person name="Karaoz U."/>
            <person name="Brodie E.L."/>
            <person name="Williams K.H."/>
            <person name="Hubbard S.S."/>
            <person name="Banfield J.F."/>
        </authorList>
    </citation>
    <scope>NUCLEOTIDE SEQUENCE [LARGE SCALE GENOMIC DNA]</scope>
</reference>
<dbReference type="NCBIfam" id="TIGR03423">
    <property type="entry name" value="pbp2_mrdA"/>
    <property type="match status" value="1"/>
</dbReference>
<evidence type="ECO:0000256" key="9">
    <source>
        <dbReference type="ARBA" id="ARBA00022984"/>
    </source>
</evidence>
<feature type="transmembrane region" description="Helical" evidence="13">
    <location>
        <begin position="62"/>
        <end position="81"/>
    </location>
</feature>
<keyword evidence="12" id="KW-0961">Cell wall biogenesis/degradation</keyword>
<dbReference type="InterPro" id="IPR001460">
    <property type="entry name" value="PCN-bd_Tpept"/>
</dbReference>
<dbReference type="SUPFAM" id="SSF56519">
    <property type="entry name" value="Penicillin binding protein dimerisation domain"/>
    <property type="match status" value="1"/>
</dbReference>
<evidence type="ECO:0000256" key="1">
    <source>
        <dbReference type="ARBA" id="ARBA00004167"/>
    </source>
</evidence>
<evidence type="ECO:0000256" key="11">
    <source>
        <dbReference type="ARBA" id="ARBA00023136"/>
    </source>
</evidence>
<name>A0A1G2H705_9BACT</name>
<evidence type="ECO:0000256" key="7">
    <source>
        <dbReference type="ARBA" id="ARBA00022801"/>
    </source>
</evidence>
<keyword evidence="9" id="KW-0573">Peptidoglycan synthesis</keyword>
<comment type="caution">
    <text evidence="16">The sequence shown here is derived from an EMBL/GenBank/DDBJ whole genome shotgun (WGS) entry which is preliminary data.</text>
</comment>
<accession>A0A1G2H705</accession>
<dbReference type="GO" id="GO:0006508">
    <property type="term" value="P:proteolysis"/>
    <property type="evidence" value="ECO:0007669"/>
    <property type="project" value="UniProtKB-KW"/>
</dbReference>
<dbReference type="EMBL" id="MHOD01000012">
    <property type="protein sequence ID" value="OGZ58267.1"/>
    <property type="molecule type" value="Genomic_DNA"/>
</dbReference>
<dbReference type="GO" id="GO:0071555">
    <property type="term" value="P:cell wall organization"/>
    <property type="evidence" value="ECO:0007669"/>
    <property type="project" value="UniProtKB-KW"/>
</dbReference>
<dbReference type="Gene3D" id="3.90.1310.10">
    <property type="entry name" value="Penicillin-binding protein 2a (Domain 2)"/>
    <property type="match status" value="1"/>
</dbReference>
<gene>
    <name evidence="16" type="ORF">A2827_02470</name>
</gene>
<evidence type="ECO:0000313" key="16">
    <source>
        <dbReference type="EMBL" id="OGZ58267.1"/>
    </source>
</evidence>
<evidence type="ECO:0000256" key="8">
    <source>
        <dbReference type="ARBA" id="ARBA00022960"/>
    </source>
</evidence>
<dbReference type="STRING" id="1802158.A2827_02470"/>
<dbReference type="GO" id="GO:0009002">
    <property type="term" value="F:serine-type D-Ala-D-Ala carboxypeptidase activity"/>
    <property type="evidence" value="ECO:0007669"/>
    <property type="project" value="InterPro"/>
</dbReference>
<evidence type="ECO:0000256" key="4">
    <source>
        <dbReference type="ARBA" id="ARBA00022519"/>
    </source>
</evidence>
<proteinExistence type="predicted"/>
<dbReference type="Pfam" id="PF03717">
    <property type="entry name" value="PBP_dimer"/>
    <property type="match status" value="1"/>
</dbReference>
<evidence type="ECO:0000256" key="12">
    <source>
        <dbReference type="ARBA" id="ARBA00023316"/>
    </source>
</evidence>
<evidence type="ECO:0000256" key="2">
    <source>
        <dbReference type="ARBA" id="ARBA00004236"/>
    </source>
</evidence>
<evidence type="ECO:0000256" key="13">
    <source>
        <dbReference type="SAM" id="Phobius"/>
    </source>
</evidence>
<keyword evidence="7" id="KW-0378">Hydrolase</keyword>
<dbReference type="GO" id="GO:0071972">
    <property type="term" value="F:peptidoglycan L,D-transpeptidase activity"/>
    <property type="evidence" value="ECO:0007669"/>
    <property type="project" value="TreeGrafter"/>
</dbReference>
<dbReference type="GO" id="GO:0008360">
    <property type="term" value="P:regulation of cell shape"/>
    <property type="evidence" value="ECO:0007669"/>
    <property type="project" value="UniProtKB-KW"/>
</dbReference>
<dbReference type="Proteomes" id="UP000177932">
    <property type="component" value="Unassembled WGS sequence"/>
</dbReference>
<sequence>MFWAHRGNPLRKLRVQISSRDMIEPEEIFFDGSKLKEFDEGSIEVGKLENPIAFSVFNVFEWFHIAVLVFLGAFSIFVVMAKGEFYEAQAIDNSSRAFPVFSKRGLIYSSNGEILADNKTYFDMLIRSASIDKSDVELRKLSDEIASDTGRNADSIYDKFKSAKERQFSEIQLFKALSEEEVESIKEHIENLSFIEIRQTFRRDYKDSEHFAHIIGYTGEVSPLDVSSGKYARGDRIGRVGIEAFYDDALRGNYGVTVKRINSTGEVFRQDVLSSPTDGSNLTLRINSEIQAKSFEILEAHIRELGISAGVAIVMDPNNGGVIAMVSFPSFDSNLFEEGISQSDFSNFLSDKSKPLFNRAIGGEYPSGSTIKPIIATAALEENVVTPDFLVYSGGVLEVPSVYDGSIVYKFKDWKAHGWTDVRKAVADSVNIYFYVVGGGYKDIRGLGINRMEQYLSKFGWGAALGIDLTGEARGLVPTPKWKKDVKGENWYIGDSYNTSIGQGDILATPLQIAASTMVFANGGTLFLPHIVEKVNGKSVGETVIIKDFISGKNIQVVREGMRRAVESGSSKFLAGLPVTVAGKTGTAETGKEKSHAWFTGFAPYENPQVVVTVLLEDGDSSNFAVRAAADILGAWLVLK</sequence>
<dbReference type="PANTHER" id="PTHR30627">
    <property type="entry name" value="PEPTIDOGLYCAN D,D-TRANSPEPTIDASE"/>
    <property type="match status" value="1"/>
</dbReference>
<dbReference type="InterPro" id="IPR017790">
    <property type="entry name" value="Penicillin-binding_protein_2"/>
</dbReference>
<dbReference type="GO" id="GO:0009252">
    <property type="term" value="P:peptidoglycan biosynthetic process"/>
    <property type="evidence" value="ECO:0007669"/>
    <property type="project" value="UniProtKB-KW"/>
</dbReference>
<evidence type="ECO:0000256" key="6">
    <source>
        <dbReference type="ARBA" id="ARBA00022692"/>
    </source>
</evidence>
<dbReference type="SUPFAM" id="SSF56601">
    <property type="entry name" value="beta-lactamase/transpeptidase-like"/>
    <property type="match status" value="1"/>
</dbReference>
<dbReference type="InterPro" id="IPR050515">
    <property type="entry name" value="Beta-lactam/transpept"/>
</dbReference>
<keyword evidence="5" id="KW-0645">Protease</keyword>
<comment type="subcellular location">
    <subcellularLocation>
        <location evidence="2">Cell membrane</location>
    </subcellularLocation>
    <subcellularLocation>
        <location evidence="1">Membrane</location>
        <topology evidence="1">Single-pass membrane protein</topology>
    </subcellularLocation>
</comment>
<evidence type="ECO:0000256" key="10">
    <source>
        <dbReference type="ARBA" id="ARBA00022989"/>
    </source>
</evidence>
<keyword evidence="3" id="KW-1003">Cell membrane</keyword>
<organism evidence="16 17">
    <name type="scientific">Candidatus Spechtbacteria bacterium RIFCSPHIGHO2_01_FULL_43_30</name>
    <dbReference type="NCBI Taxonomy" id="1802158"/>
    <lineage>
        <taxon>Bacteria</taxon>
        <taxon>Candidatus Spechtiibacteriota</taxon>
    </lineage>
</organism>
<evidence type="ECO:0000313" key="17">
    <source>
        <dbReference type="Proteomes" id="UP000177932"/>
    </source>
</evidence>